<evidence type="ECO:0008006" key="2">
    <source>
        <dbReference type="Google" id="ProtNLM"/>
    </source>
</evidence>
<name>A0A3B0T4E4_9ZZZZ</name>
<protein>
    <recommendedName>
        <fullName evidence="2">Ribokinase</fullName>
    </recommendedName>
</protein>
<evidence type="ECO:0000313" key="1">
    <source>
        <dbReference type="EMBL" id="VAW12828.1"/>
    </source>
</evidence>
<dbReference type="SUPFAM" id="SSF53613">
    <property type="entry name" value="Ribokinase-like"/>
    <property type="match status" value="1"/>
</dbReference>
<reference evidence="1" key="1">
    <citation type="submission" date="2018-06" db="EMBL/GenBank/DDBJ databases">
        <authorList>
            <person name="Zhirakovskaya E."/>
        </authorList>
    </citation>
    <scope>NUCLEOTIDE SEQUENCE</scope>
</reference>
<dbReference type="InterPro" id="IPR029056">
    <property type="entry name" value="Ribokinase-like"/>
</dbReference>
<accession>A0A3B0T4E4</accession>
<organism evidence="1">
    <name type="scientific">hydrothermal vent metagenome</name>
    <dbReference type="NCBI Taxonomy" id="652676"/>
    <lineage>
        <taxon>unclassified sequences</taxon>
        <taxon>metagenomes</taxon>
        <taxon>ecological metagenomes</taxon>
    </lineage>
</organism>
<dbReference type="Gene3D" id="3.40.1190.20">
    <property type="match status" value="1"/>
</dbReference>
<dbReference type="AlphaFoldDB" id="A0A3B0T4E4"/>
<gene>
    <name evidence="1" type="ORF">MNBD_BACTEROID05-280</name>
</gene>
<dbReference type="EMBL" id="UOEN01000128">
    <property type="protein sequence ID" value="VAW12828.1"/>
    <property type="molecule type" value="Genomic_DNA"/>
</dbReference>
<sequence length="136" mass="14926">MSVIVMGTVALDNIKTPSGDKKELLGGSAAHFSMSARLFTDVHLVGIIGEDFPRKHIKFLKDRNIDIASLITRSGKSFQWHGEYKGDDFNTAITKATELGVLLNYAPQVASHQRALPNIFLANIDPEVQMAMLGLM</sequence>
<feature type="non-terminal residue" evidence="1">
    <location>
        <position position="136"/>
    </location>
</feature>
<proteinExistence type="predicted"/>